<dbReference type="RefSeq" id="WP_208691901.1">
    <property type="nucleotide sequence ID" value="NZ_CP022198.1"/>
</dbReference>
<proteinExistence type="predicted"/>
<reference evidence="1 2" key="1">
    <citation type="submission" date="2017-06" db="EMBL/GenBank/DDBJ databases">
        <title>Evolution towards high GC content and high-temperature stress adaptation in endophytic Pseudomonas oryzihabitans impacted its plant-growth promoting traits.</title>
        <authorList>
            <person name="Nascimento F.X."/>
        </authorList>
    </citation>
    <scope>NUCLEOTIDE SEQUENCE [LARGE SCALE GENOMIC DNA]</scope>
    <source>
        <strain evidence="1 2">MS8</strain>
    </source>
</reference>
<organism evidence="1 2">
    <name type="scientific">Pseudomonas oryzihabitans</name>
    <dbReference type="NCBI Taxonomy" id="47885"/>
    <lineage>
        <taxon>Bacteria</taxon>
        <taxon>Pseudomonadati</taxon>
        <taxon>Pseudomonadota</taxon>
        <taxon>Gammaproteobacteria</taxon>
        <taxon>Pseudomonadales</taxon>
        <taxon>Pseudomonadaceae</taxon>
        <taxon>Pseudomonas</taxon>
    </lineage>
</organism>
<sequence>MSTITQLEQTLIDIATNCLADVLGYSAKRQQGSVTAEDAEAFEENHIALMTLVQLAHITQSGLTGDARAALLDIEESETALLRTLVN</sequence>
<gene>
    <name evidence="1" type="ORF">CE139_19110</name>
</gene>
<name>A0A2Z5AEW5_9PSED</name>
<protein>
    <submittedName>
        <fullName evidence="1">Uncharacterized protein</fullName>
    </submittedName>
</protein>
<dbReference type="AlphaFoldDB" id="A0A2Z5AEW5"/>
<accession>A0A2Z5AEW5</accession>
<dbReference type="Proteomes" id="UP000250579">
    <property type="component" value="Chromosome"/>
</dbReference>
<evidence type="ECO:0000313" key="1">
    <source>
        <dbReference type="EMBL" id="AXA67830.1"/>
    </source>
</evidence>
<evidence type="ECO:0000313" key="2">
    <source>
        <dbReference type="Proteomes" id="UP000250579"/>
    </source>
</evidence>
<dbReference type="EMBL" id="CP022198">
    <property type="protein sequence ID" value="AXA67830.1"/>
    <property type="molecule type" value="Genomic_DNA"/>
</dbReference>